<dbReference type="AlphaFoldDB" id="Q971N5"/>
<organism evidence="2 3">
    <name type="scientific">Sulfurisphaera tokodaii (strain DSM 16993 / JCM 10545 / NBRC 100140 / 7)</name>
    <name type="common">Sulfolobus tokodaii</name>
    <dbReference type="NCBI Taxonomy" id="273063"/>
    <lineage>
        <taxon>Archaea</taxon>
        <taxon>Thermoproteota</taxon>
        <taxon>Thermoprotei</taxon>
        <taxon>Sulfolobales</taxon>
        <taxon>Sulfolobaceae</taxon>
        <taxon>Sulfurisphaera</taxon>
    </lineage>
</organism>
<protein>
    <submittedName>
        <fullName evidence="2">Uncharacterized protein</fullName>
    </submittedName>
</protein>
<dbReference type="PATRIC" id="fig|273063.9.peg.1516"/>
<feature type="transmembrane region" description="Helical" evidence="1">
    <location>
        <begin position="62"/>
        <end position="81"/>
    </location>
</feature>
<dbReference type="KEGG" id="sto:STK_13250"/>
<evidence type="ECO:0000256" key="1">
    <source>
        <dbReference type="SAM" id="Phobius"/>
    </source>
</evidence>
<sequence>MMKAVEKLRKKARQVAIVAGLAITQGLVAFAQGGGGSGAPSITVTPEAFNGSQGLITLLDYAMYAAWIFVFGLIIYAVFEMRNGVLSEGVKKALGGAIGAAFLLTFGWAILTGVI</sequence>
<keyword evidence="1" id="KW-0812">Transmembrane</keyword>
<dbReference type="EMBL" id="BA000023">
    <property type="protein sequence ID" value="BAB66385.1"/>
    <property type="molecule type" value="Genomic_DNA"/>
</dbReference>
<keyword evidence="1" id="KW-0472">Membrane</keyword>
<dbReference type="Proteomes" id="UP000001015">
    <property type="component" value="Chromosome"/>
</dbReference>
<name>Q971N5_SULTO</name>
<feature type="transmembrane region" description="Helical" evidence="1">
    <location>
        <begin position="93"/>
        <end position="111"/>
    </location>
</feature>
<dbReference type="STRING" id="273063.STK_13250"/>
<evidence type="ECO:0000313" key="3">
    <source>
        <dbReference type="Proteomes" id="UP000001015"/>
    </source>
</evidence>
<gene>
    <name evidence="2" type="primary">ST1325</name>
    <name evidence="2" type="ordered locus">STK_13250</name>
</gene>
<evidence type="ECO:0000313" key="2">
    <source>
        <dbReference type="EMBL" id="BAB66385.1"/>
    </source>
</evidence>
<accession>Q971N5</accession>
<keyword evidence="3" id="KW-1185">Reference proteome</keyword>
<reference evidence="3" key="1">
    <citation type="journal article" date="2001" name="DNA Res.">
        <title>Complete genome sequence of an aerobic thermoacidophilic Crenarchaeon, Sulfolobus tokodaii strain7.</title>
        <authorList>
            <person name="Kawarabayasi Y."/>
            <person name="Hino Y."/>
            <person name="Horikawa H."/>
            <person name="Jin-no K."/>
            <person name="Takahashi M."/>
            <person name="Sekine M."/>
            <person name="Baba S."/>
            <person name="Ankai A."/>
            <person name="Kosugi H."/>
            <person name="Hosoyama A."/>
            <person name="Fukui S."/>
            <person name="Nagai Y."/>
            <person name="Nishijima K."/>
            <person name="Otsuka R."/>
            <person name="Nakazawa H."/>
            <person name="Takamiya M."/>
            <person name="Kato Y."/>
            <person name="Yoshizawa T."/>
            <person name="Tanaka T."/>
            <person name="Kudoh Y."/>
            <person name="Yamazaki J."/>
            <person name="Kushida N."/>
            <person name="Oguchi A."/>
            <person name="Aoki K."/>
            <person name="Masuda S."/>
            <person name="Yanagii M."/>
            <person name="Nishimura M."/>
            <person name="Yamagishi A."/>
            <person name="Oshima T."/>
            <person name="Kikuchi H."/>
        </authorList>
    </citation>
    <scope>NUCLEOTIDE SEQUENCE [LARGE SCALE GENOMIC DNA]</scope>
    <source>
        <strain evidence="3">DSM 16993 / JCM 10545 / NBRC 100140 / 7</strain>
    </source>
</reference>
<keyword evidence="1" id="KW-1133">Transmembrane helix</keyword>
<proteinExistence type="predicted"/>